<dbReference type="EMBL" id="VUNE01000004">
    <property type="protein sequence ID" value="MST62933.1"/>
    <property type="molecule type" value="Genomic_DNA"/>
</dbReference>
<accession>A0A6N7XH55</accession>
<keyword evidence="2" id="KW-1185">Reference proteome</keyword>
<proteinExistence type="predicted"/>
<dbReference type="InterPro" id="IPR030934">
    <property type="entry name" value="Intein_C"/>
</dbReference>
<dbReference type="NCBIfam" id="TIGR01443">
    <property type="entry name" value="intein_Cterm"/>
    <property type="match status" value="1"/>
</dbReference>
<protein>
    <submittedName>
        <fullName evidence="1">Uncharacterized protein</fullName>
    </submittedName>
</protein>
<reference evidence="1 2" key="1">
    <citation type="submission" date="2019-08" db="EMBL/GenBank/DDBJ databases">
        <title>In-depth cultivation of the pig gut microbiome towards novel bacterial diversity and tailored functional studies.</title>
        <authorList>
            <person name="Wylensek D."/>
            <person name="Hitch T.C.A."/>
            <person name="Clavel T."/>
        </authorList>
    </citation>
    <scope>NUCLEOTIDE SEQUENCE [LARGE SCALE GENOMIC DNA]</scope>
    <source>
        <strain evidence="1 2">WCA-SAB-591-4A-A</strain>
    </source>
</reference>
<name>A0A6N7XH55_9FIRM</name>
<sequence length="22" mass="2596">MFILSTYCVTVDKYSIFISVYC</sequence>
<gene>
    <name evidence="1" type="ORF">FYJ71_08110</name>
</gene>
<comment type="caution">
    <text evidence="1">The sequence shown here is derived from an EMBL/GenBank/DDBJ whole genome shotgun (WGS) entry which is preliminary data.</text>
</comment>
<organism evidence="1 2">
    <name type="scientific">Peptostreptococcus porci</name>
    <dbReference type="NCBI Taxonomy" id="2652282"/>
    <lineage>
        <taxon>Bacteria</taxon>
        <taxon>Bacillati</taxon>
        <taxon>Bacillota</taxon>
        <taxon>Clostridia</taxon>
        <taxon>Peptostreptococcales</taxon>
        <taxon>Peptostreptococcaceae</taxon>
        <taxon>Peptostreptococcus</taxon>
    </lineage>
</organism>
<evidence type="ECO:0000313" key="2">
    <source>
        <dbReference type="Proteomes" id="UP000440713"/>
    </source>
</evidence>
<dbReference type="Proteomes" id="UP000440713">
    <property type="component" value="Unassembled WGS sequence"/>
</dbReference>
<dbReference type="AlphaFoldDB" id="A0A6N7XH55"/>
<evidence type="ECO:0000313" key="1">
    <source>
        <dbReference type="EMBL" id="MST62933.1"/>
    </source>
</evidence>